<dbReference type="InterPro" id="IPR011013">
    <property type="entry name" value="Gal_mutarotase_sf_dom"/>
</dbReference>
<dbReference type="InterPro" id="IPR000322">
    <property type="entry name" value="Glyco_hydro_31_TIM"/>
</dbReference>
<comment type="subcellular location">
    <subcellularLocation>
        <location evidence="1">Membrane</location>
    </subcellularLocation>
</comment>
<comment type="similarity">
    <text evidence="2 8">Belongs to the glycosyl hydrolase 31 family.</text>
</comment>
<dbReference type="Pfam" id="PF00088">
    <property type="entry name" value="Trefoil"/>
    <property type="match status" value="1"/>
</dbReference>
<dbReference type="GO" id="GO:0016020">
    <property type="term" value="C:membrane"/>
    <property type="evidence" value="ECO:0007669"/>
    <property type="project" value="UniProtKB-SubCell"/>
</dbReference>
<feature type="chain" id="PRO_5037733554" description="Maltase" evidence="9">
    <location>
        <begin position="25"/>
        <end position="696"/>
    </location>
</feature>
<dbReference type="SMART" id="SM00018">
    <property type="entry name" value="PD"/>
    <property type="match status" value="1"/>
</dbReference>
<dbReference type="SUPFAM" id="SSF57492">
    <property type="entry name" value="Trefoil"/>
    <property type="match status" value="1"/>
</dbReference>
<keyword evidence="3" id="KW-0472">Membrane</keyword>
<dbReference type="Gene3D" id="3.20.20.80">
    <property type="entry name" value="Glycosidases"/>
    <property type="match status" value="1"/>
</dbReference>
<evidence type="ECO:0000256" key="7">
    <source>
        <dbReference type="PROSITE-ProRule" id="PRU00779"/>
    </source>
</evidence>
<dbReference type="Pfam" id="PF01055">
    <property type="entry name" value="Glyco_hydro_31_2nd"/>
    <property type="match status" value="1"/>
</dbReference>
<name>A0A915NMW5_9BILA</name>
<dbReference type="InterPro" id="IPR013780">
    <property type="entry name" value="Glyco_hydro_b"/>
</dbReference>
<evidence type="ECO:0000256" key="4">
    <source>
        <dbReference type="ARBA" id="ARBA00023157"/>
    </source>
</evidence>
<dbReference type="GO" id="GO:0005975">
    <property type="term" value="P:carbohydrate metabolic process"/>
    <property type="evidence" value="ECO:0007669"/>
    <property type="project" value="InterPro"/>
</dbReference>
<dbReference type="CDD" id="cd00111">
    <property type="entry name" value="Trefoil"/>
    <property type="match status" value="1"/>
</dbReference>
<dbReference type="SUPFAM" id="SSF51445">
    <property type="entry name" value="(Trans)glycosidases"/>
    <property type="match status" value="1"/>
</dbReference>
<evidence type="ECO:0000256" key="5">
    <source>
        <dbReference type="ARBA" id="ARBA00023180"/>
    </source>
</evidence>
<dbReference type="InterPro" id="IPR025887">
    <property type="entry name" value="Glyco_hydro_31_N_dom"/>
</dbReference>
<dbReference type="SUPFAM" id="SSF51011">
    <property type="entry name" value="Glycosyl hydrolase domain"/>
    <property type="match status" value="1"/>
</dbReference>
<dbReference type="Proteomes" id="UP000887560">
    <property type="component" value="Unplaced"/>
</dbReference>
<evidence type="ECO:0000256" key="2">
    <source>
        <dbReference type="ARBA" id="ARBA00007806"/>
    </source>
</evidence>
<reference evidence="12" key="1">
    <citation type="submission" date="2022-11" db="UniProtKB">
        <authorList>
            <consortium name="WormBaseParasite"/>
        </authorList>
    </citation>
    <scope>IDENTIFICATION</scope>
</reference>
<dbReference type="Gene3D" id="2.60.40.1180">
    <property type="entry name" value="Golgi alpha-mannosidase II"/>
    <property type="match status" value="2"/>
</dbReference>
<feature type="signal peptide" evidence="9">
    <location>
        <begin position="1"/>
        <end position="24"/>
    </location>
</feature>
<evidence type="ECO:0000256" key="9">
    <source>
        <dbReference type="SAM" id="SignalP"/>
    </source>
</evidence>
<evidence type="ECO:0000313" key="11">
    <source>
        <dbReference type="Proteomes" id="UP000887560"/>
    </source>
</evidence>
<dbReference type="WBParaSite" id="scf7180000418799.g2939">
    <property type="protein sequence ID" value="scf7180000418799.g2939"/>
    <property type="gene ID" value="scf7180000418799.g2939"/>
</dbReference>
<evidence type="ECO:0000256" key="6">
    <source>
        <dbReference type="ARBA" id="ARBA00041343"/>
    </source>
</evidence>
<evidence type="ECO:0000259" key="10">
    <source>
        <dbReference type="PROSITE" id="PS51448"/>
    </source>
</evidence>
<keyword evidence="8" id="KW-0326">Glycosidase</keyword>
<sequence length="696" mass="79958">MITNNLLNKLIFYILFLLINLISSTSIAPNFRIDCAPIPGENKSKCLERGCIWDDNYDKYHSSVPLCYFPPKTGYRIQKRLSKNKLLLERIKGAKNPYGEDFKFLEFEVEKISSALHVKIGHDKRFIPPIELNLNSKIETSQEDKLNIEILPQFKQKLNGLSDSDEFFSFNIVRNKTKIWDTSIGGLLFADQYIQIATYLPSDRIYGFGENPHQSLKHDFSKYTTWGMLGRDQPPDYYNPNSANLYGVHPFYIGLEPNGKAHGVLILNSNAQEITTGPGPHLIYRMINAKIPIDVVFADIDYMERYKDFSVDSEKWVAMKEYINNLHDKGLRFVPIVDPAIQVNYGVFERAIKSGAKFVEWERFDQVQHSIQKLYPLTKSTKIMLGIVWPDKHVAFPDFLDLDREGKTQKWWIDEIKTFHDILPFDGLWIDMDEPSNFATNKQTKEKGLETLKCPMNGPDSKYDNPPYKTISVYQWKSFLSEKTLCMLGRTRGGDYNLYDTHNLYGLAETIVTRKALDKLFFKIIFVVESATGKRGELISRSTFIGSGKYGSHWSGDNSAKWTDLRASIISVIEFNIFGGTVIRPLFFEFPNDFNTHNLNYQFLWGSSLMVIPVLDPGVDNVRAYFPIDSVWYSISHANQYGSEYFSGYYNLNAPRDTPLPTFLRGGSIIVKQWPGLTTKESRKNPFQLTAALGNF</sequence>
<keyword evidence="9" id="KW-0732">Signal</keyword>
<dbReference type="Gene3D" id="4.10.110.10">
    <property type="entry name" value="Spasmolytic Protein, domain 1"/>
    <property type="match status" value="1"/>
</dbReference>
<protein>
    <recommendedName>
        <fullName evidence="6">Maltase</fullName>
    </recommendedName>
</protein>
<evidence type="ECO:0000313" key="12">
    <source>
        <dbReference type="WBParaSite" id="scf7180000418799.g2939"/>
    </source>
</evidence>
<keyword evidence="4" id="KW-1015">Disulfide bond</keyword>
<dbReference type="SUPFAM" id="SSF74650">
    <property type="entry name" value="Galactose mutarotase-like"/>
    <property type="match status" value="1"/>
</dbReference>
<dbReference type="PANTHER" id="PTHR22762:SF133">
    <property type="entry name" value="P-TYPE DOMAIN-CONTAINING PROTEIN"/>
    <property type="match status" value="1"/>
</dbReference>
<accession>A0A915NMW5</accession>
<dbReference type="Gene3D" id="2.60.40.1760">
    <property type="entry name" value="glycosyl hydrolase (family 31)"/>
    <property type="match status" value="1"/>
</dbReference>
<dbReference type="PROSITE" id="PS51448">
    <property type="entry name" value="P_TREFOIL_2"/>
    <property type="match status" value="1"/>
</dbReference>
<feature type="domain" description="P-type" evidence="10">
    <location>
        <begin position="23"/>
        <end position="71"/>
    </location>
</feature>
<dbReference type="InterPro" id="IPR044913">
    <property type="entry name" value="P_trefoil_dom_sf"/>
</dbReference>
<dbReference type="CDD" id="cd14752">
    <property type="entry name" value="GH31_N"/>
    <property type="match status" value="1"/>
</dbReference>
<evidence type="ECO:0000256" key="1">
    <source>
        <dbReference type="ARBA" id="ARBA00004370"/>
    </source>
</evidence>
<proteinExistence type="inferred from homology"/>
<dbReference type="InterPro" id="IPR000519">
    <property type="entry name" value="P_trefoil_dom"/>
</dbReference>
<keyword evidence="5" id="KW-0325">Glycoprotein</keyword>
<keyword evidence="11" id="KW-1185">Reference proteome</keyword>
<evidence type="ECO:0000256" key="3">
    <source>
        <dbReference type="ARBA" id="ARBA00023136"/>
    </source>
</evidence>
<dbReference type="InterPro" id="IPR017853">
    <property type="entry name" value="GH"/>
</dbReference>
<dbReference type="PANTHER" id="PTHR22762">
    <property type="entry name" value="ALPHA-GLUCOSIDASE"/>
    <property type="match status" value="1"/>
</dbReference>
<dbReference type="Pfam" id="PF13802">
    <property type="entry name" value="Gal_mutarotas_2"/>
    <property type="match status" value="1"/>
</dbReference>
<evidence type="ECO:0000256" key="8">
    <source>
        <dbReference type="RuleBase" id="RU361185"/>
    </source>
</evidence>
<keyword evidence="8" id="KW-0378">Hydrolase</keyword>
<organism evidence="11 12">
    <name type="scientific">Meloidogyne floridensis</name>
    <dbReference type="NCBI Taxonomy" id="298350"/>
    <lineage>
        <taxon>Eukaryota</taxon>
        <taxon>Metazoa</taxon>
        <taxon>Ecdysozoa</taxon>
        <taxon>Nematoda</taxon>
        <taxon>Chromadorea</taxon>
        <taxon>Rhabditida</taxon>
        <taxon>Tylenchina</taxon>
        <taxon>Tylenchomorpha</taxon>
        <taxon>Tylenchoidea</taxon>
        <taxon>Meloidogynidae</taxon>
        <taxon>Meloidogyninae</taxon>
        <taxon>Meloidogyne</taxon>
    </lineage>
</organism>
<comment type="caution">
    <text evidence="7">Lacks conserved residue(s) required for the propagation of feature annotation.</text>
</comment>
<dbReference type="AlphaFoldDB" id="A0A915NMW5"/>
<dbReference type="GO" id="GO:0004558">
    <property type="term" value="F:alpha-1,4-glucosidase activity"/>
    <property type="evidence" value="ECO:0007669"/>
    <property type="project" value="TreeGrafter"/>
</dbReference>
<dbReference type="GO" id="GO:0030246">
    <property type="term" value="F:carbohydrate binding"/>
    <property type="evidence" value="ECO:0007669"/>
    <property type="project" value="InterPro"/>
</dbReference>